<gene>
    <name evidence="1" type="ORF">EEJ31_06530</name>
</gene>
<proteinExistence type="predicted"/>
<organism evidence="1 2">
    <name type="scientific">Cryobacterium tepidiphilum</name>
    <dbReference type="NCBI Taxonomy" id="2486026"/>
    <lineage>
        <taxon>Bacteria</taxon>
        <taxon>Bacillati</taxon>
        <taxon>Actinomycetota</taxon>
        <taxon>Actinomycetes</taxon>
        <taxon>Micrococcales</taxon>
        <taxon>Microbacteriaceae</taxon>
        <taxon>Cryobacterium</taxon>
    </lineage>
</organism>
<dbReference type="AlphaFoldDB" id="A0A3M8LDK3"/>
<dbReference type="RefSeq" id="WP_123045500.1">
    <property type="nucleotide sequence ID" value="NZ_RDSR01000008.1"/>
</dbReference>
<accession>A0A3M8LDK3</accession>
<dbReference type="PROSITE" id="PS00430">
    <property type="entry name" value="TONB_DEPENDENT_REC_1"/>
    <property type="match status" value="1"/>
</dbReference>
<keyword evidence="2" id="KW-1185">Reference proteome</keyword>
<dbReference type="EMBL" id="RDSR01000008">
    <property type="protein sequence ID" value="RNE63623.1"/>
    <property type="molecule type" value="Genomic_DNA"/>
</dbReference>
<evidence type="ECO:0000313" key="1">
    <source>
        <dbReference type="EMBL" id="RNE63623.1"/>
    </source>
</evidence>
<sequence length="82" mass="8701">MRDNIDALADNLGERMSDVAFHDIGEAVSALEEQAGSLRSPDTLTVLAAARHLQAIDQSIQARARELGVRRPGGAAEPPPGR</sequence>
<dbReference type="InterPro" id="IPR010916">
    <property type="entry name" value="TonB_box_CS"/>
</dbReference>
<dbReference type="Proteomes" id="UP000279859">
    <property type="component" value="Unassembled WGS sequence"/>
</dbReference>
<protein>
    <submittedName>
        <fullName evidence="1">Uncharacterized protein</fullName>
    </submittedName>
</protein>
<reference evidence="1 2" key="1">
    <citation type="submission" date="2018-11" db="EMBL/GenBank/DDBJ databases">
        <title>Cryobacterium sp. nov., isolated from rhizosphere soil of lettuce.</title>
        <authorList>
            <person name="Wang Y."/>
        </authorList>
    </citation>
    <scope>NUCLEOTIDE SEQUENCE [LARGE SCALE GENOMIC DNA]</scope>
    <source>
        <strain evidence="1 2">NEAU-85</strain>
    </source>
</reference>
<name>A0A3M8LDK3_9MICO</name>
<comment type="caution">
    <text evidence="1">The sequence shown here is derived from an EMBL/GenBank/DDBJ whole genome shotgun (WGS) entry which is preliminary data.</text>
</comment>
<evidence type="ECO:0000313" key="2">
    <source>
        <dbReference type="Proteomes" id="UP000279859"/>
    </source>
</evidence>